<dbReference type="GO" id="GO:0003824">
    <property type="term" value="F:catalytic activity"/>
    <property type="evidence" value="ECO:0007669"/>
    <property type="project" value="InterPro"/>
</dbReference>
<dbReference type="InterPro" id="IPR036322">
    <property type="entry name" value="WD40_repeat_dom_sf"/>
</dbReference>
<dbReference type="InterPro" id="IPR005135">
    <property type="entry name" value="Endo/exonuclease/phosphatase"/>
</dbReference>
<evidence type="ECO:0000259" key="5">
    <source>
        <dbReference type="Pfam" id="PF03372"/>
    </source>
</evidence>
<dbReference type="FunFam" id="2.130.10.10:FF:001298">
    <property type="entry name" value="WD repeat-containing protein 3 isoform A"/>
    <property type="match status" value="1"/>
</dbReference>
<keyword evidence="2" id="KW-0677">Repeat</keyword>
<comment type="similarity">
    <text evidence="3">Belongs to the WD repeat WDR3/UTP12 family.</text>
</comment>
<name>A0A7G2EPF5_ARATH</name>
<dbReference type="EMBL" id="LR881468">
    <property type="protein sequence ID" value="CAD5323747.1"/>
    <property type="molecule type" value="Genomic_DNA"/>
</dbReference>
<dbReference type="Pfam" id="PF04003">
    <property type="entry name" value="Utp12"/>
    <property type="match status" value="1"/>
</dbReference>
<protein>
    <submittedName>
        <fullName evidence="7">(thale cress) hypothetical protein</fullName>
    </submittedName>
</protein>
<evidence type="ECO:0000313" key="7">
    <source>
        <dbReference type="EMBL" id="CAD5323747.1"/>
    </source>
</evidence>
<dbReference type="SUPFAM" id="SSF50978">
    <property type="entry name" value="WD40 repeat-like"/>
    <property type="match status" value="1"/>
</dbReference>
<dbReference type="Pfam" id="PF03372">
    <property type="entry name" value="Exo_endo_phos"/>
    <property type="match status" value="1"/>
</dbReference>
<dbReference type="PROSITE" id="PS50082">
    <property type="entry name" value="WD_REPEATS_2"/>
    <property type="match status" value="4"/>
</dbReference>
<feature type="domain" description="Small-subunit processome Utp12" evidence="6">
    <location>
        <begin position="375"/>
        <end position="477"/>
    </location>
</feature>
<dbReference type="PROSITE" id="PS50294">
    <property type="entry name" value="WD_REPEATS_REGION"/>
    <property type="match status" value="3"/>
</dbReference>
<proteinExistence type="inferred from homology"/>
<dbReference type="SUPFAM" id="SSF56219">
    <property type="entry name" value="DNase I-like"/>
    <property type="match status" value="1"/>
</dbReference>
<feature type="repeat" description="WD" evidence="4">
    <location>
        <begin position="157"/>
        <end position="198"/>
    </location>
</feature>
<evidence type="ECO:0000256" key="3">
    <source>
        <dbReference type="ARBA" id="ARBA00038229"/>
    </source>
</evidence>
<dbReference type="SMART" id="SM00320">
    <property type="entry name" value="WD40"/>
    <property type="match status" value="6"/>
</dbReference>
<gene>
    <name evidence="7" type="ORF">AT9943_LOCUS11677</name>
</gene>
<evidence type="ECO:0000313" key="8">
    <source>
        <dbReference type="Proteomes" id="UP000516314"/>
    </source>
</evidence>
<dbReference type="InterPro" id="IPR036691">
    <property type="entry name" value="Endo/exonu/phosph_ase_sf"/>
</dbReference>
<evidence type="ECO:0000259" key="6">
    <source>
        <dbReference type="Pfam" id="PF04003"/>
    </source>
</evidence>
<accession>A0A7G2EPF5</accession>
<reference evidence="7 8" key="1">
    <citation type="submission" date="2020-09" db="EMBL/GenBank/DDBJ databases">
        <authorList>
            <person name="Ashkenazy H."/>
        </authorList>
    </citation>
    <scope>NUCLEOTIDE SEQUENCE [LARGE SCALE GENOMIC DNA]</scope>
    <source>
        <strain evidence="8">cv. Cdm-0</strain>
    </source>
</reference>
<dbReference type="InterPro" id="IPR007148">
    <property type="entry name" value="SSU_processome_Utp12"/>
</dbReference>
<dbReference type="InterPro" id="IPR051570">
    <property type="entry name" value="TBC1_cilium_biogenesis"/>
</dbReference>
<feature type="repeat" description="WD" evidence="4">
    <location>
        <begin position="199"/>
        <end position="240"/>
    </location>
</feature>
<dbReference type="PANTHER" id="PTHR19853">
    <property type="entry name" value="WD REPEAT CONTAINING PROTEIN 3 WDR3"/>
    <property type="match status" value="1"/>
</dbReference>
<keyword evidence="1 4" id="KW-0853">WD repeat</keyword>
<dbReference type="AlphaFoldDB" id="A0A7G2EPF5"/>
<evidence type="ECO:0000256" key="1">
    <source>
        <dbReference type="ARBA" id="ARBA00022574"/>
    </source>
</evidence>
<dbReference type="PANTHER" id="PTHR19853:SF0">
    <property type="entry name" value="WD REPEAT-CONTAINING PROTEIN 3"/>
    <property type="match status" value="1"/>
</dbReference>
<dbReference type="InterPro" id="IPR001680">
    <property type="entry name" value="WD40_rpt"/>
</dbReference>
<evidence type="ECO:0000256" key="2">
    <source>
        <dbReference type="ARBA" id="ARBA00022737"/>
    </source>
</evidence>
<dbReference type="InterPro" id="IPR015943">
    <property type="entry name" value="WD40/YVTN_repeat-like_dom_sf"/>
</dbReference>
<evidence type="ECO:0000256" key="4">
    <source>
        <dbReference type="PROSITE-ProRule" id="PRU00221"/>
    </source>
</evidence>
<feature type="repeat" description="WD" evidence="4">
    <location>
        <begin position="62"/>
        <end position="94"/>
    </location>
</feature>
<organism evidence="7 8">
    <name type="scientific">Arabidopsis thaliana</name>
    <name type="common">Mouse-ear cress</name>
    <dbReference type="NCBI Taxonomy" id="3702"/>
    <lineage>
        <taxon>Eukaryota</taxon>
        <taxon>Viridiplantae</taxon>
        <taxon>Streptophyta</taxon>
        <taxon>Embryophyta</taxon>
        <taxon>Tracheophyta</taxon>
        <taxon>Spermatophyta</taxon>
        <taxon>Magnoliopsida</taxon>
        <taxon>eudicotyledons</taxon>
        <taxon>Gunneridae</taxon>
        <taxon>Pentapetalae</taxon>
        <taxon>rosids</taxon>
        <taxon>malvids</taxon>
        <taxon>Brassicales</taxon>
        <taxon>Brassicaceae</taxon>
        <taxon>Camelineae</taxon>
        <taxon>Arabidopsis</taxon>
    </lineage>
</organism>
<dbReference type="FunFam" id="2.130.10.10:FF:000157">
    <property type="entry name" value="WD repeat domain 3"/>
    <property type="match status" value="1"/>
</dbReference>
<dbReference type="Proteomes" id="UP000516314">
    <property type="component" value="Chromosome 3"/>
</dbReference>
<sequence length="1062" mass="120039">MSTSHSEVKIWNPSTGSCLRTIDSGYGLCSLIVPQNKYGIVGTKSGVLEIIDIGSATKVEEVKAHGGTIWSITPIPNDSGFVTVSADHEVKFWEYQVKQKSGKATKKLTVSNVKSMKMNDDVLAVAISPDAKHIAVALLDSTVKVFYMDSLKFYLSLYGHKLPVMCIDISSDGELIVTGSQDKNLKIWGLDFGDCHKSIFAHGDSVMGVKFVRNTHYLFSIGKDRLVKYWDADKFEHLLTLEGHHAEIWCLAISNRGDFLVTGSHDRSMRRWDRSEEPFFLEEEKEKRLEELFESEIDNAADDRHGPMEEIPEEGVAALAGKKTIDVLSAADSIIDALEVAEDETKRHAAYEEEKTKGKVPEYLPNAVMFGLSPSEYVLRAISNVRTNDLEQTLLALPFSDSLKFLCYMKDWSLIPEKVELVSRIATIILQTHHNQLVTTPSARPILSVLRDILYSEIKACKDTIGFNLAAMDHVKQMMDARSDAPFKDAKAKLLEIRSLQWRNSDDGDGDRMVSFVGHRRFYLILAPTSSSASMQVTMPHSIMSLDYTEKDDYSSSWNAQFSRPDGVVWRYRSLVVLMMNDTDPLSQELNIIFLFNLLGRISWRWLINRRKLGCLFSRLRWVIKKRVRARVIVRRFRKARWRARRKESPESEVSSIHLSSNSGRHIRVATFNVAMFSLAPVVQTMEETAFLGHLDSSNITCPSPKGILKQSPLHSSAVRKPKVCINLPDNEISLAQSYSFLSMVENDNDGKENRGSLSMRSPVCLPSCWWDQESFNGYSSRRSIAELLRELDADILALQDVKAEEETLMKPLSDLASALGMKYVFAESWAPEYGNAILSKWPIKKWRVQRIADVDDFRNVLKVTVEIPWAGDVNVYCTQLDHLDENWRMKQIDAITRGDESPHILLGGLNSLDGSDYSIARWNHIVKYYEDSGKPTPRVEVMRFLKGKGYLDSKEFAGECEPVVIIAKGQNVQGTCKYGTRVDYILASPESPYEFVPGSYSVVSSKGTSDHHIVKVDLVITKERSRGNFKHSRKKAKQKIFQIKANLMSKDTWKLGNLMSS</sequence>
<dbReference type="Gene3D" id="2.130.10.10">
    <property type="entry name" value="YVTN repeat-like/Quinoprotein amine dehydrogenase"/>
    <property type="match status" value="2"/>
</dbReference>
<dbReference type="FunFam" id="3.60.10.10:FF:000045">
    <property type="entry name" value="Endonuclease/exonuclease/phosphatase family protein"/>
    <property type="match status" value="1"/>
</dbReference>
<dbReference type="Gene3D" id="3.60.10.10">
    <property type="entry name" value="Endonuclease/exonuclease/phosphatase"/>
    <property type="match status" value="1"/>
</dbReference>
<dbReference type="Pfam" id="PF25172">
    <property type="entry name" value="Beta-prop_WDR3_2nd"/>
    <property type="match status" value="1"/>
</dbReference>
<feature type="domain" description="Endonuclease/exonuclease/phosphatase" evidence="5">
    <location>
        <begin position="779"/>
        <end position="1012"/>
    </location>
</feature>
<feature type="repeat" description="WD" evidence="4">
    <location>
        <begin position="241"/>
        <end position="273"/>
    </location>
</feature>
<dbReference type="CDD" id="cd00200">
    <property type="entry name" value="WD40"/>
    <property type="match status" value="1"/>
</dbReference>